<dbReference type="Pfam" id="PF10397">
    <property type="entry name" value="ADSL_C"/>
    <property type="match status" value="1"/>
</dbReference>
<comment type="similarity">
    <text evidence="1">Belongs to the class-II fumarase/aspartase family.</text>
</comment>
<dbReference type="EMBL" id="JAGTIS010000017">
    <property type="protein sequence ID" value="MBT8768891.1"/>
    <property type="molecule type" value="Genomic_DNA"/>
</dbReference>
<dbReference type="PANTHER" id="PTHR43172:SF2">
    <property type="entry name" value="ADENYLOSUCCINATE LYASE C-TERMINAL DOMAIN-CONTAINING PROTEIN"/>
    <property type="match status" value="1"/>
</dbReference>
<reference evidence="4 5" key="1">
    <citation type="submission" date="2021-04" db="EMBL/GenBank/DDBJ databases">
        <title>Pseudomonas boanensis sp. nov., a bacterium isolated from river water used for household purposes in Boane District, Mozambique.</title>
        <authorList>
            <person name="Nicklasson M."/>
            <person name="Martin-Rodriguez A.J."/>
            <person name="Thorell K."/>
            <person name="Neves L."/>
            <person name="Mussagy A."/>
            <person name="Rydberg H.A."/>
            <person name="Hernroth B."/>
            <person name="Svensson-Stadler L."/>
            <person name="Sjoling A."/>
        </authorList>
    </citation>
    <scope>NUCLEOTIDE SEQUENCE [LARGE SCALE GENOMIC DNA]</scope>
    <source>
        <strain evidence="4 5">DB1</strain>
    </source>
</reference>
<dbReference type="NCBIfam" id="TIGR02426">
    <property type="entry name" value="protocat_pcaB"/>
    <property type="match status" value="1"/>
</dbReference>
<evidence type="ECO:0000313" key="5">
    <source>
        <dbReference type="Proteomes" id="UP001519667"/>
    </source>
</evidence>
<keyword evidence="4" id="KW-0413">Isomerase</keyword>
<dbReference type="Gene3D" id="1.20.200.10">
    <property type="entry name" value="Fumarase/aspartase (Central domain)"/>
    <property type="match status" value="1"/>
</dbReference>
<comment type="caution">
    <text evidence="4">The sequence shown here is derived from an EMBL/GenBank/DDBJ whole genome shotgun (WGS) entry which is preliminary data.</text>
</comment>
<dbReference type="PRINTS" id="PR00145">
    <property type="entry name" value="ARGSUCLYASE"/>
</dbReference>
<evidence type="ECO:0000259" key="3">
    <source>
        <dbReference type="SMART" id="SM00998"/>
    </source>
</evidence>
<dbReference type="GO" id="GO:0047472">
    <property type="term" value="F:3-carboxy-cis,cis-muconate cycloisomerase activity"/>
    <property type="evidence" value="ECO:0007669"/>
    <property type="project" value="UniProtKB-EC"/>
</dbReference>
<dbReference type="Proteomes" id="UP001519667">
    <property type="component" value="Unassembled WGS sequence"/>
</dbReference>
<dbReference type="SUPFAM" id="SSF48557">
    <property type="entry name" value="L-aspartase-like"/>
    <property type="match status" value="1"/>
</dbReference>
<evidence type="ECO:0000313" key="4">
    <source>
        <dbReference type="EMBL" id="MBT8768891.1"/>
    </source>
</evidence>
<dbReference type="InterPro" id="IPR012789">
    <property type="entry name" value="Protocat_PcaB-like"/>
</dbReference>
<organism evidence="4 5">
    <name type="scientific">Metapseudomonas boanensis</name>
    <dbReference type="NCBI Taxonomy" id="2822138"/>
    <lineage>
        <taxon>Bacteria</taxon>
        <taxon>Pseudomonadati</taxon>
        <taxon>Pseudomonadota</taxon>
        <taxon>Gammaproteobacteria</taxon>
        <taxon>Pseudomonadales</taxon>
        <taxon>Pseudomonadaceae</taxon>
        <taxon>Metapseudomonas</taxon>
    </lineage>
</organism>
<dbReference type="Pfam" id="PF00206">
    <property type="entry name" value="Lyase_1"/>
    <property type="match status" value="1"/>
</dbReference>
<dbReference type="PRINTS" id="PR00149">
    <property type="entry name" value="FUMRATELYASE"/>
</dbReference>
<dbReference type="InterPro" id="IPR008948">
    <property type="entry name" value="L-Aspartase-like"/>
</dbReference>
<dbReference type="NCBIfam" id="NF006554">
    <property type="entry name" value="PRK09053.1"/>
    <property type="match status" value="1"/>
</dbReference>
<dbReference type="PROSITE" id="PS00163">
    <property type="entry name" value="FUMARATE_LYASES"/>
    <property type="match status" value="1"/>
</dbReference>
<keyword evidence="5" id="KW-1185">Reference proteome</keyword>
<evidence type="ECO:0000256" key="1">
    <source>
        <dbReference type="ARBA" id="ARBA00034772"/>
    </source>
</evidence>
<dbReference type="EC" id="5.5.1.2" evidence="2"/>
<proteinExistence type="inferred from homology"/>
<dbReference type="InterPro" id="IPR022761">
    <property type="entry name" value="Fumarate_lyase_N"/>
</dbReference>
<dbReference type="Gene3D" id="1.10.40.30">
    <property type="entry name" value="Fumarase/aspartase (C-terminal domain)"/>
    <property type="match status" value="1"/>
</dbReference>
<accession>A0ABS5XP61</accession>
<name>A0ABS5XP61_9GAMM</name>
<dbReference type="SMART" id="SM00998">
    <property type="entry name" value="ADSL_C"/>
    <property type="match status" value="1"/>
</dbReference>
<evidence type="ECO:0000256" key="2">
    <source>
        <dbReference type="NCBIfam" id="TIGR02426"/>
    </source>
</evidence>
<feature type="domain" description="Adenylosuccinate lyase C-terminal" evidence="3">
    <location>
        <begin position="405"/>
        <end position="484"/>
    </location>
</feature>
<dbReference type="PANTHER" id="PTHR43172">
    <property type="entry name" value="ADENYLOSUCCINATE LYASE"/>
    <property type="match status" value="1"/>
</dbReference>
<dbReference type="InterPro" id="IPR020557">
    <property type="entry name" value="Fumarate_lyase_CS"/>
</dbReference>
<sequence>MNGEGACSRARTRCPPRSYKCGCLYNWRTHPLSAFWSTGLNSPSNQLFDAYFTQSAMRAVFSDHGRVQGMLDFEAALARAEASVGLVPAEAVAPIAAACKADSYDFASLAQAITSAGNSAIPLVKALGKQVAASSAEAERFVHLGATSQDAMDSGLVLQLRAAIVLIEQDLAQLADALAVQAQRYAETPLAGRTWLQQATPVTLGMKLAGVLGAITRHRQRLVELKPRLMCLQFGGASGSLAALGDQAWPVAEALARELDLNLPDQPWHTQRDRLVEFASLLGLIAGSLGKLGRDLSLLMQTEAGEVFEPSAPGKGGSSTMPHKRNPVSAAVLIGAATRAPGLVSTMFAAMPQEHERSLGLWHAEWETLPELSCLVSGALQQALLVVPGLEVDAERMRRNLDLTRGLVLAEAVSIALAQRIGRDAAHHLIEQCCRQAVKEGAHLRKVLGANAEVTAQLSAADLDRLLDPAHYLGQARRWVDRAITEHRDFSR</sequence>
<dbReference type="InterPro" id="IPR000362">
    <property type="entry name" value="Fumarate_lyase_fam"/>
</dbReference>
<protein>
    <recommendedName>
        <fullName evidence="2">3-carboxy-cis,cis-muconate cycloisomerase</fullName>
        <ecNumber evidence="2">5.5.1.2</ecNumber>
    </recommendedName>
</protein>
<dbReference type="InterPro" id="IPR019468">
    <property type="entry name" value="AdenyloSucc_lyase_C"/>
</dbReference>
<dbReference type="CDD" id="cd01597">
    <property type="entry name" value="pCLME"/>
    <property type="match status" value="1"/>
</dbReference>
<gene>
    <name evidence="4" type="ORF">J7302_22555</name>
</gene>